<evidence type="ECO:0000313" key="2">
    <source>
        <dbReference type="Proteomes" id="UP001222027"/>
    </source>
</evidence>
<dbReference type="EMBL" id="JAQQAF010000002">
    <property type="protein sequence ID" value="KAJ8504444.1"/>
    <property type="molecule type" value="Genomic_DNA"/>
</dbReference>
<accession>A0AAV8RKS2</accession>
<gene>
    <name evidence="1" type="ORF">OPV22_005330</name>
</gene>
<evidence type="ECO:0000313" key="1">
    <source>
        <dbReference type="EMBL" id="KAJ8504444.1"/>
    </source>
</evidence>
<dbReference type="Proteomes" id="UP001222027">
    <property type="component" value="Unassembled WGS sequence"/>
</dbReference>
<keyword evidence="2" id="KW-1185">Reference proteome</keyword>
<dbReference type="AlphaFoldDB" id="A0AAV8RKS2"/>
<organism evidence="1 2">
    <name type="scientific">Ensete ventricosum</name>
    <name type="common">Abyssinian banana</name>
    <name type="synonym">Musa ensete</name>
    <dbReference type="NCBI Taxonomy" id="4639"/>
    <lineage>
        <taxon>Eukaryota</taxon>
        <taxon>Viridiplantae</taxon>
        <taxon>Streptophyta</taxon>
        <taxon>Embryophyta</taxon>
        <taxon>Tracheophyta</taxon>
        <taxon>Spermatophyta</taxon>
        <taxon>Magnoliopsida</taxon>
        <taxon>Liliopsida</taxon>
        <taxon>Zingiberales</taxon>
        <taxon>Musaceae</taxon>
        <taxon>Ensete</taxon>
    </lineage>
</organism>
<evidence type="ECO:0008006" key="3">
    <source>
        <dbReference type="Google" id="ProtNLM"/>
    </source>
</evidence>
<protein>
    <recommendedName>
        <fullName evidence="3">Rx N-terminal domain-containing protein</fullName>
    </recommendedName>
</protein>
<sequence>MGPTLLHHLKNVLDEFKRTRDLDLQKLALSVNRGVELQGFDAASLDLDEVNLEIAVIRSSLMVLCINLRLMRMTYEVNMEISDCEN</sequence>
<name>A0AAV8RKS2_ENSVE</name>
<reference evidence="1 2" key="1">
    <citation type="submission" date="2022-12" db="EMBL/GenBank/DDBJ databases">
        <title>Chromosome-scale assembly of the Ensete ventricosum genome.</title>
        <authorList>
            <person name="Dussert Y."/>
            <person name="Stocks J."/>
            <person name="Wendawek A."/>
            <person name="Woldeyes F."/>
            <person name="Nichols R.A."/>
            <person name="Borrell J.S."/>
        </authorList>
    </citation>
    <scope>NUCLEOTIDE SEQUENCE [LARGE SCALE GENOMIC DNA]</scope>
    <source>
        <strain evidence="2">cv. Maze</strain>
        <tissue evidence="1">Seeds</tissue>
    </source>
</reference>
<comment type="caution">
    <text evidence="1">The sequence shown here is derived from an EMBL/GenBank/DDBJ whole genome shotgun (WGS) entry which is preliminary data.</text>
</comment>
<proteinExistence type="predicted"/>